<protein>
    <submittedName>
        <fullName evidence="2">Uncharacterized protein</fullName>
    </submittedName>
</protein>
<evidence type="ECO:0000313" key="3">
    <source>
        <dbReference type="Proteomes" id="UP001185092"/>
    </source>
</evidence>
<feature type="region of interest" description="Disordered" evidence="1">
    <location>
        <begin position="1"/>
        <end position="28"/>
    </location>
</feature>
<dbReference type="EMBL" id="JAVDQD010000001">
    <property type="protein sequence ID" value="MDR6238343.1"/>
    <property type="molecule type" value="Genomic_DNA"/>
</dbReference>
<accession>A0AAE3XLS0</accession>
<sequence length="472" mass="53967">MPNFERQYNNKKTSLNFRPNSNGKSRLPPIADDVIQRAIGFEMETGWPVMKNPRAEFDPNEYEQLTHQNCYPVNHSFFKHPAGFKAKTDDGISTYSYDFSVMELETDAFEETPLGFFQMREAIAKSMEFLSQLKKVGLEKGYVDMKEFPDMGGKIVDSDAIVFSASVGAAAKEMEFGVKMQGTAGVDLRQIQRLFEHIGMPQNGEDQGQGDRLRYGRCYLGGLTPELIAKKQLSCTYRHALKALSITLMEMHEEMAGRFRTRADQLLAWQPSRQFENLLLLLIYALISTKKAIKNYAKSAFRLLIRTDFSFIYKLLPDLDRQILEENDLELWDFIFELVMDTLQTKLELPVFEKGVYHDRVKYHRSGIDTFNALTKKDWLSNIPKGVDMLTAKNFPDRSVAGKLESIGGFGSKVDSVGKDRVPAPIFEFRSFPQMSNEDVEAACNNFFIYIMGLNRGEDYCYGEDSSPFLRC</sequence>
<dbReference type="Proteomes" id="UP001185092">
    <property type="component" value="Unassembled WGS sequence"/>
</dbReference>
<name>A0AAE3XLS0_9BACT</name>
<dbReference type="RefSeq" id="WP_309937827.1">
    <property type="nucleotide sequence ID" value="NZ_AP025305.1"/>
</dbReference>
<keyword evidence="3" id="KW-1185">Reference proteome</keyword>
<evidence type="ECO:0000313" key="2">
    <source>
        <dbReference type="EMBL" id="MDR6238343.1"/>
    </source>
</evidence>
<reference evidence="2" key="1">
    <citation type="submission" date="2023-07" db="EMBL/GenBank/DDBJ databases">
        <title>Genomic Encyclopedia of Type Strains, Phase IV (KMG-IV): sequencing the most valuable type-strain genomes for metagenomic binning, comparative biology and taxonomic classification.</title>
        <authorList>
            <person name="Goeker M."/>
        </authorList>
    </citation>
    <scope>NUCLEOTIDE SEQUENCE</scope>
    <source>
        <strain evidence="2">DSM 26174</strain>
    </source>
</reference>
<evidence type="ECO:0000256" key="1">
    <source>
        <dbReference type="SAM" id="MobiDB-lite"/>
    </source>
</evidence>
<proteinExistence type="predicted"/>
<organism evidence="2 3">
    <name type="scientific">Aureibacter tunicatorum</name>
    <dbReference type="NCBI Taxonomy" id="866807"/>
    <lineage>
        <taxon>Bacteria</taxon>
        <taxon>Pseudomonadati</taxon>
        <taxon>Bacteroidota</taxon>
        <taxon>Cytophagia</taxon>
        <taxon>Cytophagales</taxon>
        <taxon>Persicobacteraceae</taxon>
        <taxon>Aureibacter</taxon>
    </lineage>
</organism>
<comment type="caution">
    <text evidence="2">The sequence shown here is derived from an EMBL/GenBank/DDBJ whole genome shotgun (WGS) entry which is preliminary data.</text>
</comment>
<dbReference type="AlphaFoldDB" id="A0AAE3XLS0"/>
<feature type="compositionally biased region" description="Polar residues" evidence="1">
    <location>
        <begin position="1"/>
        <end position="24"/>
    </location>
</feature>
<gene>
    <name evidence="2" type="ORF">HNQ88_001319</name>
</gene>